<feature type="transmembrane region" description="Helical" evidence="1">
    <location>
        <begin position="118"/>
        <end position="142"/>
    </location>
</feature>
<feature type="transmembrane region" description="Helical" evidence="1">
    <location>
        <begin position="69"/>
        <end position="98"/>
    </location>
</feature>
<evidence type="ECO:0000313" key="3">
    <source>
        <dbReference type="WBParaSite" id="jg19329"/>
    </source>
</evidence>
<sequence>MHRVKRQFYGGYPGGYGGYPAVVLEVVIRVDMVDIQQLWSWPVVRYSLSKCGFASKSNIYKAILILKGFINAISVAGFLFHFCAKMSLLATVIIFLHLPGIDWSKGLAVGTLKNSENAANYQIMTYFVMFMEITGVLFFLFYTSGSLWCRGTVRDIRTIVLKENVAVLTLFQSNSKLRKH</sequence>
<keyword evidence="1" id="KW-0812">Transmembrane</keyword>
<dbReference type="Proteomes" id="UP000887574">
    <property type="component" value="Unplaced"/>
</dbReference>
<keyword evidence="1" id="KW-0472">Membrane</keyword>
<evidence type="ECO:0000313" key="2">
    <source>
        <dbReference type="Proteomes" id="UP000887574"/>
    </source>
</evidence>
<accession>A0A915DGM8</accession>
<evidence type="ECO:0000256" key="1">
    <source>
        <dbReference type="SAM" id="Phobius"/>
    </source>
</evidence>
<dbReference type="WBParaSite" id="jg19329">
    <property type="protein sequence ID" value="jg19329"/>
    <property type="gene ID" value="jg19329"/>
</dbReference>
<organism evidence="2 3">
    <name type="scientific">Ditylenchus dipsaci</name>
    <dbReference type="NCBI Taxonomy" id="166011"/>
    <lineage>
        <taxon>Eukaryota</taxon>
        <taxon>Metazoa</taxon>
        <taxon>Ecdysozoa</taxon>
        <taxon>Nematoda</taxon>
        <taxon>Chromadorea</taxon>
        <taxon>Rhabditida</taxon>
        <taxon>Tylenchina</taxon>
        <taxon>Tylenchomorpha</taxon>
        <taxon>Sphaerularioidea</taxon>
        <taxon>Anguinidae</taxon>
        <taxon>Anguininae</taxon>
        <taxon>Ditylenchus</taxon>
    </lineage>
</organism>
<protein>
    <submittedName>
        <fullName evidence="3">Uncharacterized protein</fullName>
    </submittedName>
</protein>
<dbReference type="AlphaFoldDB" id="A0A915DGM8"/>
<reference evidence="3" key="1">
    <citation type="submission" date="2022-11" db="UniProtKB">
        <authorList>
            <consortium name="WormBaseParasite"/>
        </authorList>
    </citation>
    <scope>IDENTIFICATION</scope>
</reference>
<keyword evidence="1" id="KW-1133">Transmembrane helix</keyword>
<name>A0A915DGM8_9BILA</name>
<proteinExistence type="predicted"/>
<keyword evidence="2" id="KW-1185">Reference proteome</keyword>